<sequence length="421" mass="47645">MANGNTSMPRKTFADFVQDEPVAITVVTRYQKKSRRKRVRFADVRPSGSNEDLAEYDRHSDNSSEDNEAIQTSPDNSSEAVQAPADNGTILTSPDNSNEEYQTLPTIPNAKDIDPFKQKQTSSARTLTGEHTGRAPVPTGVYGVWYAPADNSARELGVVAVPVLFYWIRKAMANTDALRVAQAFDECVYRRFGALLLIRHDTNATQAKQSDALAWRREVNRQQEIALEMAKEYQATEKARRARKHNGTLSRQERATTTQTSLIDTPTGPQERAEDSNNAARSPKPLFEVGSRAWLYMERVKPGLTKLKPVNEFQSRPTTRLAPDISEQIRLDFDKELLPEDSWKPDQLAGEYEVETILDDKTPLSTSTERPVREFQGKWVDYDEPTREPASNLPCGGLLYDYLRRKRSEQRFQMVQVAEEG</sequence>
<dbReference type="InterPro" id="IPR000953">
    <property type="entry name" value="Chromo/chromo_shadow_dom"/>
</dbReference>
<dbReference type="AlphaFoldDB" id="A0A9W6U9L8"/>
<evidence type="ECO:0000259" key="2">
    <source>
        <dbReference type="PROSITE" id="PS50013"/>
    </source>
</evidence>
<dbReference type="PROSITE" id="PS50013">
    <property type="entry name" value="CHROMO_2"/>
    <property type="match status" value="1"/>
</dbReference>
<feature type="compositionally biased region" description="Polar residues" evidence="1">
    <location>
        <begin position="247"/>
        <end position="268"/>
    </location>
</feature>
<evidence type="ECO:0000313" key="4">
    <source>
        <dbReference type="Proteomes" id="UP001165121"/>
    </source>
</evidence>
<dbReference type="EMBL" id="BSXT01000451">
    <property type="protein sequence ID" value="GMF27857.1"/>
    <property type="molecule type" value="Genomic_DNA"/>
</dbReference>
<feature type="region of interest" description="Disordered" evidence="1">
    <location>
        <begin position="236"/>
        <end position="284"/>
    </location>
</feature>
<evidence type="ECO:0000256" key="1">
    <source>
        <dbReference type="SAM" id="MobiDB-lite"/>
    </source>
</evidence>
<dbReference type="CDD" id="cd00024">
    <property type="entry name" value="CD_CSD"/>
    <property type="match status" value="1"/>
</dbReference>
<feature type="region of interest" description="Disordered" evidence="1">
    <location>
        <begin position="35"/>
        <end position="132"/>
    </location>
</feature>
<dbReference type="InterPro" id="IPR016197">
    <property type="entry name" value="Chromo-like_dom_sf"/>
</dbReference>
<protein>
    <submittedName>
        <fullName evidence="3">Unnamed protein product</fullName>
    </submittedName>
</protein>
<name>A0A9W6U9L8_9STRA</name>
<keyword evidence="4" id="KW-1185">Reference proteome</keyword>
<comment type="caution">
    <text evidence="3">The sequence shown here is derived from an EMBL/GenBank/DDBJ whole genome shotgun (WGS) entry which is preliminary data.</text>
</comment>
<feature type="compositionally biased region" description="Polar residues" evidence="1">
    <location>
        <begin position="69"/>
        <end position="80"/>
    </location>
</feature>
<gene>
    <name evidence="3" type="ORF">Pfra01_000562800</name>
</gene>
<dbReference type="Proteomes" id="UP001165121">
    <property type="component" value="Unassembled WGS sequence"/>
</dbReference>
<evidence type="ECO:0000313" key="3">
    <source>
        <dbReference type="EMBL" id="GMF27857.1"/>
    </source>
</evidence>
<organism evidence="3 4">
    <name type="scientific">Phytophthora fragariaefolia</name>
    <dbReference type="NCBI Taxonomy" id="1490495"/>
    <lineage>
        <taxon>Eukaryota</taxon>
        <taxon>Sar</taxon>
        <taxon>Stramenopiles</taxon>
        <taxon>Oomycota</taxon>
        <taxon>Peronosporomycetes</taxon>
        <taxon>Peronosporales</taxon>
        <taxon>Peronosporaceae</taxon>
        <taxon>Phytophthora</taxon>
    </lineage>
</organism>
<dbReference type="SUPFAM" id="SSF54160">
    <property type="entry name" value="Chromo domain-like"/>
    <property type="match status" value="1"/>
</dbReference>
<reference evidence="3" key="1">
    <citation type="submission" date="2023-04" db="EMBL/GenBank/DDBJ databases">
        <title>Phytophthora fragariaefolia NBRC 109709.</title>
        <authorList>
            <person name="Ichikawa N."/>
            <person name="Sato H."/>
            <person name="Tonouchi N."/>
        </authorList>
    </citation>
    <scope>NUCLEOTIDE SEQUENCE</scope>
    <source>
        <strain evidence="3">NBRC 109709</strain>
    </source>
</reference>
<dbReference type="Gene3D" id="2.40.50.40">
    <property type="match status" value="1"/>
</dbReference>
<proteinExistence type="predicted"/>
<feature type="compositionally biased region" description="Polar residues" evidence="1">
    <location>
        <begin position="89"/>
        <end position="106"/>
    </location>
</feature>
<feature type="domain" description="Chromo" evidence="2">
    <location>
        <begin position="352"/>
        <end position="414"/>
    </location>
</feature>
<accession>A0A9W6U9L8</accession>